<protein>
    <recommendedName>
        <fullName evidence="2">Large ribosomal subunit protein mL59 domain-containing protein</fullName>
    </recommendedName>
</protein>
<dbReference type="InterPro" id="IPR037507">
    <property type="entry name" value="Ribosomal_mL59"/>
</dbReference>
<feature type="domain" description="Large ribosomal subunit protein mL59" evidence="2">
    <location>
        <begin position="50"/>
        <end position="220"/>
    </location>
</feature>
<dbReference type="GO" id="GO:0003735">
    <property type="term" value="F:structural constituent of ribosome"/>
    <property type="evidence" value="ECO:0007669"/>
    <property type="project" value="InterPro"/>
</dbReference>
<evidence type="ECO:0000259" key="2">
    <source>
        <dbReference type="Pfam" id="PF18126"/>
    </source>
</evidence>
<evidence type="ECO:0000256" key="1">
    <source>
        <dbReference type="SAM" id="MobiDB-lite"/>
    </source>
</evidence>
<dbReference type="GO" id="GO:0005762">
    <property type="term" value="C:mitochondrial large ribosomal subunit"/>
    <property type="evidence" value="ECO:0007669"/>
    <property type="project" value="InterPro"/>
</dbReference>
<dbReference type="Proteomes" id="UP000246740">
    <property type="component" value="Unassembled WGS sequence"/>
</dbReference>
<feature type="compositionally biased region" description="Basic and acidic residues" evidence="1">
    <location>
        <begin position="191"/>
        <end position="202"/>
    </location>
</feature>
<dbReference type="InParanoid" id="A0A317XIK9"/>
<organism evidence="3 4">
    <name type="scientific">Testicularia cyperi</name>
    <dbReference type="NCBI Taxonomy" id="1882483"/>
    <lineage>
        <taxon>Eukaryota</taxon>
        <taxon>Fungi</taxon>
        <taxon>Dikarya</taxon>
        <taxon>Basidiomycota</taxon>
        <taxon>Ustilaginomycotina</taxon>
        <taxon>Ustilaginomycetes</taxon>
        <taxon>Ustilaginales</taxon>
        <taxon>Anthracoideaceae</taxon>
        <taxon>Testicularia</taxon>
    </lineage>
</organism>
<dbReference type="InterPro" id="IPR040922">
    <property type="entry name" value="Ribosomal_mL59_dom"/>
</dbReference>
<feature type="compositionally biased region" description="Low complexity" evidence="1">
    <location>
        <begin position="52"/>
        <end position="61"/>
    </location>
</feature>
<proteinExistence type="predicted"/>
<dbReference type="Pfam" id="PF18126">
    <property type="entry name" value="Mitoc_mL59"/>
    <property type="match status" value="1"/>
</dbReference>
<name>A0A317XIK9_9BASI</name>
<gene>
    <name evidence="3" type="ORF">BCV70DRAFT_202299</name>
</gene>
<dbReference type="PANTHER" id="PTHR28041">
    <property type="entry name" value="54S RIBOSOMAL PROTEIN L25, MITOCHONDRIAL"/>
    <property type="match status" value="1"/>
</dbReference>
<feature type="region of interest" description="Disordered" evidence="1">
    <location>
        <begin position="179"/>
        <end position="202"/>
    </location>
</feature>
<feature type="region of interest" description="Disordered" evidence="1">
    <location>
        <begin position="52"/>
        <end position="80"/>
    </location>
</feature>
<accession>A0A317XIK9</accession>
<evidence type="ECO:0000313" key="3">
    <source>
        <dbReference type="EMBL" id="PWY98126.1"/>
    </source>
</evidence>
<dbReference type="STRING" id="1882483.A0A317XIK9"/>
<feature type="region of interest" description="Disordered" evidence="1">
    <location>
        <begin position="216"/>
        <end position="235"/>
    </location>
</feature>
<dbReference type="OrthoDB" id="18529at2759"/>
<dbReference type="AlphaFoldDB" id="A0A317XIK9"/>
<dbReference type="PANTHER" id="PTHR28041:SF1">
    <property type="entry name" value="LARGE RIBOSOMAL SUBUNIT PROTEIN ML59"/>
    <property type="match status" value="1"/>
</dbReference>
<sequence length="235" mass="25313">MVFANSVVRSSSKHVSAYGTVLDRFLVHHVSSVGGAAASASSSLSGAAAASASASSSSASLFEPTKSETSERWAPPKFSQRRQAKLAKEALLTGRLESLPDGPKVARIQKRMSKLVEHLEFEQASSEFRYVPSGSSTFSASSQNQGRLTGKSVRPRLRVSDQEAEMALNNARLAAKGAGPYAGRGKVFKGSKIDRDSTRRAKDVQNKLANMKDTVKDWQKSRNEAKNKLKPGLPF</sequence>
<dbReference type="EMBL" id="KZ819200">
    <property type="protein sequence ID" value="PWY98126.1"/>
    <property type="molecule type" value="Genomic_DNA"/>
</dbReference>
<feature type="compositionally biased region" description="Basic and acidic residues" evidence="1">
    <location>
        <begin position="216"/>
        <end position="227"/>
    </location>
</feature>
<evidence type="ECO:0000313" key="4">
    <source>
        <dbReference type="Proteomes" id="UP000246740"/>
    </source>
</evidence>
<reference evidence="3 4" key="1">
    <citation type="journal article" date="2018" name="Mol. Biol. Evol.">
        <title>Broad Genomic Sampling Reveals a Smut Pathogenic Ancestry of the Fungal Clade Ustilaginomycotina.</title>
        <authorList>
            <person name="Kijpornyongpan T."/>
            <person name="Mondo S.J."/>
            <person name="Barry K."/>
            <person name="Sandor L."/>
            <person name="Lee J."/>
            <person name="Lipzen A."/>
            <person name="Pangilinan J."/>
            <person name="LaButti K."/>
            <person name="Hainaut M."/>
            <person name="Henrissat B."/>
            <person name="Grigoriev I.V."/>
            <person name="Spatafora J.W."/>
            <person name="Aime M.C."/>
        </authorList>
    </citation>
    <scope>NUCLEOTIDE SEQUENCE [LARGE SCALE GENOMIC DNA]</scope>
    <source>
        <strain evidence="3 4">MCA 3645</strain>
    </source>
</reference>
<keyword evidence="4" id="KW-1185">Reference proteome</keyword>